<dbReference type="Pfam" id="PF05795">
    <property type="entry name" value="Plasmodium_Vir"/>
    <property type="match status" value="2"/>
</dbReference>
<evidence type="ECO:0000313" key="2">
    <source>
        <dbReference type="Proteomes" id="UP000053327"/>
    </source>
</evidence>
<sequence>FSVDQGLYTANLYEQWENSRTSNSYDDYCGTPEEPLHNDRRVRNICATILNYLETKYSASDHTTDAYDVCTLLNYWAYNRLNIVLHSNNSKYINQKFGEIIGIWNTFNEVELNKPENKTCKPISNIVAYDDWKKRKELYEYYVDYSPINTYLDFYPSLCKKFYKYVESKKSLYKYFNKHCPSNNENVCPKFYTKCEQYDPEKVLHTLPCHQEIITERKTAVSSLSRIGKGLSVIETDSEETDDRMMTFDPPKFSGNPHTVTKFGNVFLGVVATTMTSGALYRFTPLGGMIRNGLRWNNNNMGNFNGGDIRLYDYASEPFNPYSGAGEEHYIGYHPA</sequence>
<name>A0A0J9VQ34_PLAV1</name>
<feature type="non-terminal residue" evidence="1">
    <location>
        <position position="1"/>
    </location>
</feature>
<accession>A0A0J9VQ34</accession>
<protein>
    <recommendedName>
        <fullName evidence="3">VIR protein</fullName>
    </recommendedName>
</protein>
<dbReference type="EMBL" id="KQ234713">
    <property type="protein sequence ID" value="KMZ89393.1"/>
    <property type="molecule type" value="Genomic_DNA"/>
</dbReference>
<gene>
    <name evidence="1" type="ORF">PVBG_05989</name>
</gene>
<reference evidence="1 2" key="1">
    <citation type="submission" date="2011-08" db="EMBL/GenBank/DDBJ databases">
        <title>The Genome Sequence of Plasmodium vivax Brazil I.</title>
        <authorList>
            <consortium name="The Broad Institute Genome Sequencing Platform"/>
            <consortium name="The Broad Institute Genome Sequencing Center for Infectious Disease"/>
            <person name="Neafsey D."/>
            <person name="Carlton J."/>
            <person name="Barnwell J."/>
            <person name="Collins W."/>
            <person name="Escalante A."/>
            <person name="Mullikin J."/>
            <person name="Saul A."/>
            <person name="Guigo R."/>
            <person name="Camara F."/>
            <person name="Young S.K."/>
            <person name="Zeng Q."/>
            <person name="Gargeya S."/>
            <person name="Fitzgerald M."/>
            <person name="Haas B."/>
            <person name="Abouelleil A."/>
            <person name="Alvarado L."/>
            <person name="Arachchi H.M."/>
            <person name="Berlin A."/>
            <person name="Brown A."/>
            <person name="Chapman S.B."/>
            <person name="Chen Z."/>
            <person name="Dunbar C."/>
            <person name="Freedman E."/>
            <person name="Gearin G."/>
            <person name="Gellesch M."/>
            <person name="Goldberg J."/>
            <person name="Griggs A."/>
            <person name="Gujja S."/>
            <person name="Heiman D."/>
            <person name="Howarth C."/>
            <person name="Larson L."/>
            <person name="Lui A."/>
            <person name="MacDonald P.J.P."/>
            <person name="Montmayeur A."/>
            <person name="Murphy C."/>
            <person name="Neiman D."/>
            <person name="Pearson M."/>
            <person name="Priest M."/>
            <person name="Roberts A."/>
            <person name="Saif S."/>
            <person name="Shea T."/>
            <person name="Shenoy N."/>
            <person name="Sisk P."/>
            <person name="Stolte C."/>
            <person name="Sykes S."/>
            <person name="Wortman J."/>
            <person name="Nusbaum C."/>
            <person name="Birren B."/>
        </authorList>
    </citation>
    <scope>NUCLEOTIDE SEQUENCE [LARGE SCALE GENOMIC DNA]</scope>
    <source>
        <strain evidence="1 2">Brazil I</strain>
    </source>
</reference>
<dbReference type="Proteomes" id="UP000053327">
    <property type="component" value="Unassembled WGS sequence"/>
</dbReference>
<evidence type="ECO:0008006" key="3">
    <source>
        <dbReference type="Google" id="ProtNLM"/>
    </source>
</evidence>
<evidence type="ECO:0000313" key="1">
    <source>
        <dbReference type="EMBL" id="KMZ89393.1"/>
    </source>
</evidence>
<dbReference type="AlphaFoldDB" id="A0A0J9VQ34"/>
<dbReference type="InterPro" id="IPR008780">
    <property type="entry name" value="Plasmodium_Vir"/>
</dbReference>
<organism evidence="1 2">
    <name type="scientific">Plasmodium vivax (strain Brazil I)</name>
    <dbReference type="NCBI Taxonomy" id="1033975"/>
    <lineage>
        <taxon>Eukaryota</taxon>
        <taxon>Sar</taxon>
        <taxon>Alveolata</taxon>
        <taxon>Apicomplexa</taxon>
        <taxon>Aconoidasida</taxon>
        <taxon>Haemosporida</taxon>
        <taxon>Plasmodiidae</taxon>
        <taxon>Plasmodium</taxon>
        <taxon>Plasmodium (Plasmodium)</taxon>
    </lineage>
</organism>
<proteinExistence type="predicted"/>